<dbReference type="Proteomes" id="UP000001203">
    <property type="component" value="Chromosome circular"/>
</dbReference>
<organism evidence="2 3">
    <name type="scientific">Crocosphaera subtropica (strain ATCC 51142 / BH68)</name>
    <name type="common">Cyanothece sp. (strain ATCC 51142)</name>
    <dbReference type="NCBI Taxonomy" id="43989"/>
    <lineage>
        <taxon>Bacteria</taxon>
        <taxon>Bacillati</taxon>
        <taxon>Cyanobacteriota</taxon>
        <taxon>Cyanophyceae</taxon>
        <taxon>Oscillatoriophycideae</taxon>
        <taxon>Chroococcales</taxon>
        <taxon>Aphanothecaceae</taxon>
        <taxon>Crocosphaera</taxon>
        <taxon>Crocosphaera subtropica</taxon>
    </lineage>
</organism>
<feature type="region of interest" description="Disordered" evidence="1">
    <location>
        <begin position="67"/>
        <end position="90"/>
    </location>
</feature>
<feature type="compositionally biased region" description="Basic and acidic residues" evidence="1">
    <location>
        <begin position="67"/>
        <end position="80"/>
    </location>
</feature>
<sequence>MRKNFMAASTPLHENELIDCVRANIGKDIATVAERAGYGENIEKFEKELKKAYESIGVDIETFDTLKQKEQEKEREKKGVEIAPETPSQL</sequence>
<proteinExistence type="predicted"/>
<keyword evidence="3" id="KW-1185">Reference proteome</keyword>
<evidence type="ECO:0000313" key="2">
    <source>
        <dbReference type="EMBL" id="ACB52889.1"/>
    </source>
</evidence>
<name>B1WZZ0_CROS5</name>
<dbReference type="KEGG" id="cyt:cce_3541"/>
<dbReference type="eggNOG" id="ENOG5032YTC">
    <property type="taxonomic scope" value="Bacteria"/>
</dbReference>
<gene>
    <name evidence="2" type="ordered locus">cce_3541</name>
</gene>
<dbReference type="HOGENOM" id="CLU_169520_0_0_3"/>
<protein>
    <submittedName>
        <fullName evidence="2">Uncharacterized protein</fullName>
    </submittedName>
</protein>
<dbReference type="AlphaFoldDB" id="B1WZZ0"/>
<evidence type="ECO:0000256" key="1">
    <source>
        <dbReference type="SAM" id="MobiDB-lite"/>
    </source>
</evidence>
<accession>B1WZZ0</accession>
<evidence type="ECO:0000313" key="3">
    <source>
        <dbReference type="Proteomes" id="UP000001203"/>
    </source>
</evidence>
<reference evidence="2 3" key="1">
    <citation type="journal article" date="2008" name="Proc. Natl. Acad. Sci. U.S.A.">
        <title>The genome of Cyanothece 51142, a unicellular diazotrophic cyanobacterium important in the marine nitrogen cycle.</title>
        <authorList>
            <person name="Welsh E.A."/>
            <person name="Liberton M."/>
            <person name="Stoeckel J."/>
            <person name="Loh T."/>
            <person name="Elvitigala T."/>
            <person name="Wang C."/>
            <person name="Wollam A."/>
            <person name="Fulton R.S."/>
            <person name="Clifton S.W."/>
            <person name="Jacobs J.M."/>
            <person name="Aurora R."/>
            <person name="Ghosh B.K."/>
            <person name="Sherman L.A."/>
            <person name="Smith R.D."/>
            <person name="Wilson R.K."/>
            <person name="Pakrasi H.B."/>
        </authorList>
    </citation>
    <scope>NUCLEOTIDE SEQUENCE [LARGE SCALE GENOMIC DNA]</scope>
    <source>
        <strain evidence="3">ATCC 51142 / BH68</strain>
    </source>
</reference>
<dbReference type="EMBL" id="CP000806">
    <property type="protein sequence ID" value="ACB52889.1"/>
    <property type="molecule type" value="Genomic_DNA"/>
</dbReference>